<dbReference type="KEGG" id="gfe:Gferi_01400"/>
<reference evidence="1 2" key="1">
    <citation type="submission" date="2016-09" db="EMBL/GenBank/DDBJ databases">
        <title>Genomic analysis reveals versatility of anaerobic energy metabolism of Geosporobacter ferrireducens IRF9 of phylum Firmicutes.</title>
        <authorList>
            <person name="Kim S.-J."/>
        </authorList>
    </citation>
    <scope>NUCLEOTIDE SEQUENCE [LARGE SCALE GENOMIC DNA]</scope>
    <source>
        <strain evidence="1 2">IRF9</strain>
    </source>
</reference>
<accession>A0A1D8GBU4</accession>
<dbReference type="RefSeq" id="WP_069973919.1">
    <property type="nucleotide sequence ID" value="NZ_CP017269.1"/>
</dbReference>
<proteinExistence type="predicted"/>
<dbReference type="Proteomes" id="UP000095743">
    <property type="component" value="Chromosome"/>
</dbReference>
<dbReference type="STRING" id="1424294.Gferi_01400"/>
<evidence type="ECO:0000313" key="2">
    <source>
        <dbReference type="Proteomes" id="UP000095743"/>
    </source>
</evidence>
<sequence>MNGSKLLLDEQPLVLLPQLAIVVGLNEAIVLQQINYWIRLKEKAQAKDCYKDGYYWVYNSYGDWRTQFPFWSTKTIQRTIRNLESLGILISTDRYNVKKYDKTKWYRIDYILLDALEKKNEKKVSLKEKTSIENKNAKTIENTHEDKLSSGETIGNAHEDKLSLSNRTTCPHGVGQSVLTNTRDYTEITTDIFIVPSVSPKEKNPDRRTEDKELERIFLSCEFDHLKRYSTYSDLIDAVKQAVVDMYFAKELKVQQRWIPGKAVKEALIKLKPYIIEYALDKYREASQRERIKSPKSYLQSCIYNAVSECTLGVYAEVSYDLHNGYL</sequence>
<dbReference type="EMBL" id="CP017269">
    <property type="protein sequence ID" value="AOT68366.1"/>
    <property type="molecule type" value="Genomic_DNA"/>
</dbReference>
<dbReference type="OrthoDB" id="9803733at2"/>
<dbReference type="AlphaFoldDB" id="A0A1D8GBU4"/>
<name>A0A1D8GBU4_9FIRM</name>
<protein>
    <submittedName>
        <fullName evidence="1">Uncharacterized protein</fullName>
    </submittedName>
</protein>
<organism evidence="1 2">
    <name type="scientific">Geosporobacter ferrireducens</name>
    <dbReference type="NCBI Taxonomy" id="1424294"/>
    <lineage>
        <taxon>Bacteria</taxon>
        <taxon>Bacillati</taxon>
        <taxon>Bacillota</taxon>
        <taxon>Clostridia</taxon>
        <taxon>Peptostreptococcales</taxon>
        <taxon>Thermotaleaceae</taxon>
        <taxon>Geosporobacter</taxon>
    </lineage>
</organism>
<keyword evidence="2" id="KW-1185">Reference proteome</keyword>
<gene>
    <name evidence="1" type="ORF">Gferi_01400</name>
</gene>
<evidence type="ECO:0000313" key="1">
    <source>
        <dbReference type="EMBL" id="AOT68366.1"/>
    </source>
</evidence>